<dbReference type="STRING" id="94130.A0A2Z6QW04"/>
<dbReference type="InterPro" id="IPR015940">
    <property type="entry name" value="UBA"/>
</dbReference>
<evidence type="ECO:0000313" key="4">
    <source>
        <dbReference type="Proteomes" id="UP000247702"/>
    </source>
</evidence>
<feature type="domain" description="UBA" evidence="2">
    <location>
        <begin position="365"/>
        <end position="411"/>
    </location>
</feature>
<feature type="compositionally biased region" description="Basic residues" evidence="1">
    <location>
        <begin position="444"/>
        <end position="453"/>
    </location>
</feature>
<dbReference type="GO" id="GO:0005737">
    <property type="term" value="C:cytoplasm"/>
    <property type="evidence" value="ECO:0007669"/>
    <property type="project" value="TreeGrafter"/>
</dbReference>
<proteinExistence type="predicted"/>
<dbReference type="SUPFAM" id="SSF46934">
    <property type="entry name" value="UBA-like"/>
    <property type="match status" value="1"/>
</dbReference>
<evidence type="ECO:0000256" key="1">
    <source>
        <dbReference type="SAM" id="MobiDB-lite"/>
    </source>
</evidence>
<dbReference type="PANTHER" id="PTHR16525:SF0">
    <property type="entry name" value="PROTEIN C12ORF4"/>
    <property type="match status" value="1"/>
</dbReference>
<dbReference type="SMART" id="SM00165">
    <property type="entry name" value="UBA"/>
    <property type="match status" value="1"/>
</dbReference>
<feature type="compositionally biased region" description="Polar residues" evidence="1">
    <location>
        <begin position="433"/>
        <end position="443"/>
    </location>
</feature>
<accession>A0A2Z6QW04</accession>
<protein>
    <recommendedName>
        <fullName evidence="2">UBA domain-containing protein</fullName>
    </recommendedName>
</protein>
<dbReference type="InterPro" id="IPR019311">
    <property type="entry name" value="Fy-3"/>
</dbReference>
<organism evidence="3 4">
    <name type="scientific">Rhizophagus clarus</name>
    <dbReference type="NCBI Taxonomy" id="94130"/>
    <lineage>
        <taxon>Eukaryota</taxon>
        <taxon>Fungi</taxon>
        <taxon>Fungi incertae sedis</taxon>
        <taxon>Mucoromycota</taxon>
        <taxon>Glomeromycotina</taxon>
        <taxon>Glomeromycetes</taxon>
        <taxon>Glomerales</taxon>
        <taxon>Glomeraceae</taxon>
        <taxon>Rhizophagus</taxon>
    </lineage>
</organism>
<comment type="caution">
    <text evidence="3">The sequence shown here is derived from an EMBL/GenBank/DDBJ whole genome shotgun (WGS) entry which is preliminary data.</text>
</comment>
<dbReference type="PANTHER" id="PTHR16525">
    <property type="entry name" value="PROTEIN C12ORF4"/>
    <property type="match status" value="1"/>
</dbReference>
<dbReference type="AlphaFoldDB" id="A0A2Z6QW04"/>
<evidence type="ECO:0000313" key="3">
    <source>
        <dbReference type="EMBL" id="GBB84848.1"/>
    </source>
</evidence>
<dbReference type="Proteomes" id="UP000247702">
    <property type="component" value="Unassembled WGS sequence"/>
</dbReference>
<evidence type="ECO:0000259" key="2">
    <source>
        <dbReference type="PROSITE" id="PS50030"/>
    </source>
</evidence>
<reference evidence="3 4" key="1">
    <citation type="submission" date="2017-11" db="EMBL/GenBank/DDBJ databases">
        <title>The genome of Rhizophagus clarus HR1 reveals common genetic basis of auxotrophy among arbuscular mycorrhizal fungi.</title>
        <authorList>
            <person name="Kobayashi Y."/>
        </authorList>
    </citation>
    <scope>NUCLEOTIDE SEQUENCE [LARGE SCALE GENOMIC DNA]</scope>
    <source>
        <strain evidence="3 4">HR1</strain>
    </source>
</reference>
<dbReference type="InterPro" id="IPR009060">
    <property type="entry name" value="UBA-like_sf"/>
</dbReference>
<keyword evidence="4" id="KW-1185">Reference proteome</keyword>
<feature type="region of interest" description="Disordered" evidence="1">
    <location>
        <begin position="430"/>
        <end position="453"/>
    </location>
</feature>
<dbReference type="EMBL" id="BEXD01000161">
    <property type="protein sequence ID" value="GBB84848.1"/>
    <property type="molecule type" value="Genomic_DNA"/>
</dbReference>
<sequence>MSRRVTIHQPIKTKSRVKKKKPPLTIQKAEYTMMFSRDIWSKLFIYLFIYLHLHLNVNKMDPTKILKDISVDLKFVIPPSNKKCMLTIHLKKDKLLLDVVRDFMDDNKIPCYLENSLLSVVEHLIQENLRIDTERDNKIKSESEAIHIRKNLVSKYKKHTVRYNDAPAEDIFPKAYHTLVHSPIPSIFDTLLQLEQGYKQAIKDIVSASESELECIRDRHHREIETQSSCSNGTTSLAERLLEDVEYHQAALASELEEIKRKQKSEYCDLVVKLYEAHQRWLSVHQSAPDLNLRLDGKEIVSEVISSLKKSKNELSRQVLKFDQGYDARSRHGSISSLSEIMLSPVMTAPPSPMFSPVSSSFSGNGDDNYFNDLKMIDDIQEMGFNHDQAKIALEMTNGNKEQAVNLLCEQLDKIDAQIANNNLALPPRRSTMLFTSSPSNGKQKSKPPRRPKLTVLTKSEKKNSWSPMSFFNQKQQMVPTPNTPVKRFSWLSRKVMDDVNGHIPNLNLADNPQMMETFTISLGNQVKSTHNLKLSLSDTDDLLKSSDDAARDMAYKAQTAANLYSQKLTATVLLLTPRDWPKYKLGKSANKAFFARCKESTEFHFKDVESQLEAVEKDFGKSEIQEGDFFITKHSNLPLVHVVFHLVIEFESITSSELTQRSHVIDGLRNILRTIDRFDITSISLPFLLLPSNIDPFTDVLLDENILYKRGELVLKCIKGFMMQNSKNDGEKEEAAKTVSLLLSKNAAEKQFHNFRNLLTRIFKTS</sequence>
<dbReference type="Pfam" id="PF10154">
    <property type="entry name" value="Fy-3"/>
    <property type="match status" value="3"/>
</dbReference>
<dbReference type="Gene3D" id="1.10.8.10">
    <property type="entry name" value="DNA helicase RuvA subunit, C-terminal domain"/>
    <property type="match status" value="1"/>
</dbReference>
<dbReference type="PROSITE" id="PS50030">
    <property type="entry name" value="UBA"/>
    <property type="match status" value="1"/>
</dbReference>
<gene>
    <name evidence="3" type="ORF">RclHR1_11420003</name>
</gene>
<dbReference type="CDD" id="cd14270">
    <property type="entry name" value="UBA"/>
    <property type="match status" value="1"/>
</dbReference>
<name>A0A2Z6QW04_9GLOM</name>